<protein>
    <submittedName>
        <fullName evidence="15">Por secretion system C-terminal sorting domain</fullName>
    </submittedName>
</protein>
<sequence length="862" mass="94474">MKKIKFQLLVLALAGTALPLAAQSTKEIIKTYLQKSARTANEIDFEVINEDFSKSLGGNIVKIQQSVNGIPVFNSVSTAILKNNEVKTYIDAFSRSRVGQTSRLNKVSKPVTFDKIATDFGIKSYVFVERITLENHAAEARPIIYHKIYFEKDGNLVLADQYEFEDNAGMLWLVIVTDDNGAVLLKEMKTNSCSFHHEAYSYDGKQIFPQLEASNHQESSILLAPAASASYNVFPLPFENPYSGSRRTVTNPWILNASPEGWQYVKTTSSELYSNYTRGNNVYATEDLDGDNLTIGNPAIAGSSNNFDFPLDFKKQPLENLDAAITNLFYVNNIVHDILYEFGFTETARNFQWHNFEKGGKETDFVIAQAQDASGTNNANFSSPADGSLPRMQMFLWEAPIINRLFYNSPAEAVTVRPETKDASFGPKLDATGISALVALGNPVDGCTAYPTDFFKDKIALIERGTCNFTVKVINAQKAGAKAAIVYNQNETVTFGTMGGTPAETVNIPSILIKNQDGNYMKSLLSKGDVNVTLRFNPDENISLDGSFDNGIIVHEYGHGLSNRLTGTGTSCLLKTQSAEQMGEGWSDFLALMLTNRPGDNANVARGVGNYALGESTSGVGLRPAKYSPNFSINNFTYAKTNGMQVTDSSTGGMTPDQHSIGFIWATMLWDLHWNFVSKYGYSSDVLANRNSGSGRVLQLVIDGMKLQACNPTFIDGREAILAADKAATDGENKCLIWNTFAKRGLGVKASAGDKKNINDQVEDFTVPEECISGTLATVDIKINQMQIFPNPAQNFFKVQLPTNAKGRFVVSVYDISGKLLLTKNIGLTENEISTASLPNGMYVVKAVGQDSSYTTKLLIKK</sequence>
<dbReference type="GO" id="GO:0008270">
    <property type="term" value="F:zinc ion binding"/>
    <property type="evidence" value="ECO:0007669"/>
    <property type="project" value="InterPro"/>
</dbReference>
<dbReference type="SUPFAM" id="SSF55486">
    <property type="entry name" value="Metalloproteases ('zincins'), catalytic domain"/>
    <property type="match status" value="1"/>
</dbReference>
<evidence type="ECO:0000256" key="2">
    <source>
        <dbReference type="ARBA" id="ARBA00004613"/>
    </source>
</evidence>
<dbReference type="InterPro" id="IPR050371">
    <property type="entry name" value="Fungal_virulence_M36"/>
</dbReference>
<keyword evidence="8" id="KW-0378">Hydrolase</keyword>
<evidence type="ECO:0000256" key="1">
    <source>
        <dbReference type="ARBA" id="ARBA00001947"/>
    </source>
</evidence>
<gene>
    <name evidence="15" type="ORF">SAMEA4412677_00821</name>
</gene>
<keyword evidence="6" id="KW-0479">Metal-binding</keyword>
<dbReference type="AlphaFoldDB" id="A0A239X1Z0"/>
<dbReference type="Pfam" id="PF18962">
    <property type="entry name" value="Por_Secre_tail"/>
    <property type="match status" value="1"/>
</dbReference>
<dbReference type="Gene3D" id="3.10.170.10">
    <property type="match status" value="1"/>
</dbReference>
<dbReference type="CDD" id="cd09596">
    <property type="entry name" value="M36"/>
    <property type="match status" value="1"/>
</dbReference>
<evidence type="ECO:0000256" key="7">
    <source>
        <dbReference type="ARBA" id="ARBA00022729"/>
    </source>
</evidence>
<dbReference type="InterPro" id="IPR001842">
    <property type="entry name" value="Peptidase_M36"/>
</dbReference>
<evidence type="ECO:0000256" key="12">
    <source>
        <dbReference type="SAM" id="SignalP"/>
    </source>
</evidence>
<evidence type="ECO:0000256" key="9">
    <source>
        <dbReference type="ARBA" id="ARBA00022833"/>
    </source>
</evidence>
<dbReference type="PANTHER" id="PTHR33478">
    <property type="entry name" value="EXTRACELLULAR METALLOPROTEINASE MEP"/>
    <property type="match status" value="1"/>
</dbReference>
<dbReference type="Pfam" id="PF02225">
    <property type="entry name" value="PA"/>
    <property type="match status" value="1"/>
</dbReference>
<dbReference type="Gene3D" id="3.50.30.30">
    <property type="match status" value="1"/>
</dbReference>
<dbReference type="KEGG" id="ctak:4412677_00821"/>
<evidence type="ECO:0000256" key="6">
    <source>
        <dbReference type="ARBA" id="ARBA00022723"/>
    </source>
</evidence>
<dbReference type="SUPFAM" id="SSF52025">
    <property type="entry name" value="PA domain"/>
    <property type="match status" value="1"/>
</dbReference>
<evidence type="ECO:0000313" key="16">
    <source>
        <dbReference type="Proteomes" id="UP000215196"/>
    </source>
</evidence>
<keyword evidence="16" id="KW-1185">Reference proteome</keyword>
<dbReference type="NCBIfam" id="TIGR04183">
    <property type="entry name" value="Por_Secre_tail"/>
    <property type="match status" value="1"/>
</dbReference>
<organism evidence="15 16">
    <name type="scientific">Chryseobacterium taklimakanense</name>
    <dbReference type="NCBI Taxonomy" id="536441"/>
    <lineage>
        <taxon>Bacteria</taxon>
        <taxon>Pseudomonadati</taxon>
        <taxon>Bacteroidota</taxon>
        <taxon>Flavobacteriia</taxon>
        <taxon>Flavobacteriales</taxon>
        <taxon>Weeksellaceae</taxon>
        <taxon>Chryseobacterium group</taxon>
        <taxon>Chryseobacterium</taxon>
    </lineage>
</organism>
<keyword evidence="9" id="KW-0862">Zinc</keyword>
<dbReference type="EMBL" id="LT906465">
    <property type="protein sequence ID" value="SNV40761.1"/>
    <property type="molecule type" value="Genomic_DNA"/>
</dbReference>
<dbReference type="RefSeq" id="WP_095070631.1">
    <property type="nucleotide sequence ID" value="NZ_LT906465.1"/>
</dbReference>
<keyword evidence="10" id="KW-0482">Metalloprotease</keyword>
<feature type="domain" description="Secretion system C-terminal sorting" evidence="14">
    <location>
        <begin position="788"/>
        <end position="860"/>
    </location>
</feature>
<evidence type="ECO:0000259" key="13">
    <source>
        <dbReference type="Pfam" id="PF02225"/>
    </source>
</evidence>
<dbReference type="GO" id="GO:0004222">
    <property type="term" value="F:metalloendopeptidase activity"/>
    <property type="evidence" value="ECO:0007669"/>
    <property type="project" value="InterPro"/>
</dbReference>
<evidence type="ECO:0000256" key="4">
    <source>
        <dbReference type="ARBA" id="ARBA00022525"/>
    </source>
</evidence>
<dbReference type="InterPro" id="IPR003137">
    <property type="entry name" value="PA_domain"/>
</dbReference>
<evidence type="ECO:0000256" key="8">
    <source>
        <dbReference type="ARBA" id="ARBA00022801"/>
    </source>
</evidence>
<evidence type="ECO:0000256" key="3">
    <source>
        <dbReference type="ARBA" id="ARBA00006006"/>
    </source>
</evidence>
<dbReference type="CDD" id="cd04818">
    <property type="entry name" value="PA_subtilisin_1"/>
    <property type="match status" value="1"/>
</dbReference>
<dbReference type="GO" id="GO:0006508">
    <property type="term" value="P:proteolysis"/>
    <property type="evidence" value="ECO:0007669"/>
    <property type="project" value="UniProtKB-KW"/>
</dbReference>
<keyword evidence="7 12" id="KW-0732">Signal</keyword>
<evidence type="ECO:0000313" key="15">
    <source>
        <dbReference type="EMBL" id="SNV40761.1"/>
    </source>
</evidence>
<keyword evidence="11" id="KW-0865">Zymogen</keyword>
<dbReference type="InterPro" id="IPR046450">
    <property type="entry name" value="PA_dom_sf"/>
</dbReference>
<keyword evidence="5" id="KW-0645">Protease</keyword>
<evidence type="ECO:0000256" key="5">
    <source>
        <dbReference type="ARBA" id="ARBA00022670"/>
    </source>
</evidence>
<proteinExistence type="inferred from homology"/>
<accession>A0A239X1Z0</accession>
<evidence type="ECO:0000256" key="10">
    <source>
        <dbReference type="ARBA" id="ARBA00023049"/>
    </source>
</evidence>
<comment type="cofactor">
    <cofactor evidence="1">
        <name>Zn(2+)</name>
        <dbReference type="ChEBI" id="CHEBI:29105"/>
    </cofactor>
</comment>
<comment type="subcellular location">
    <subcellularLocation>
        <location evidence="2">Secreted</location>
    </subcellularLocation>
</comment>
<keyword evidence="4" id="KW-0964">Secreted</keyword>
<reference evidence="15 16" key="1">
    <citation type="submission" date="2017-06" db="EMBL/GenBank/DDBJ databases">
        <authorList>
            <consortium name="Pathogen Informatics"/>
        </authorList>
    </citation>
    <scope>NUCLEOTIDE SEQUENCE [LARGE SCALE GENOMIC DNA]</scope>
    <source>
        <strain evidence="15 16">NCTC13490</strain>
    </source>
</reference>
<dbReference type="GO" id="GO:0005615">
    <property type="term" value="C:extracellular space"/>
    <property type="evidence" value="ECO:0007669"/>
    <property type="project" value="InterPro"/>
</dbReference>
<feature type="domain" description="PA" evidence="13">
    <location>
        <begin position="437"/>
        <end position="519"/>
    </location>
</feature>
<dbReference type="InterPro" id="IPR026444">
    <property type="entry name" value="Secre_tail"/>
</dbReference>
<name>A0A239X1Z0_9FLAO</name>
<dbReference type="NCBIfam" id="NF038113">
    <property type="entry name" value="T9SSA_dep_M36"/>
    <property type="match status" value="1"/>
</dbReference>
<dbReference type="PANTHER" id="PTHR33478:SF1">
    <property type="entry name" value="EXTRACELLULAR METALLOPROTEINASE MEP"/>
    <property type="match status" value="1"/>
</dbReference>
<feature type="chain" id="PRO_5013122661" evidence="12">
    <location>
        <begin position="23"/>
        <end position="862"/>
    </location>
</feature>
<evidence type="ECO:0000259" key="14">
    <source>
        <dbReference type="Pfam" id="PF18962"/>
    </source>
</evidence>
<evidence type="ECO:0000256" key="11">
    <source>
        <dbReference type="ARBA" id="ARBA00023145"/>
    </source>
</evidence>
<dbReference type="Proteomes" id="UP000215196">
    <property type="component" value="Chromosome 1"/>
</dbReference>
<dbReference type="InterPro" id="IPR027268">
    <property type="entry name" value="Peptidase_M4/M1_CTD_sf"/>
</dbReference>
<feature type="signal peptide" evidence="12">
    <location>
        <begin position="1"/>
        <end position="22"/>
    </location>
</feature>
<comment type="similarity">
    <text evidence="3">Belongs to the peptidase M36 family.</text>
</comment>
<dbReference type="Pfam" id="PF02128">
    <property type="entry name" value="Peptidase_M36"/>
    <property type="match status" value="1"/>
</dbReference>
<dbReference type="Gene3D" id="1.10.390.10">
    <property type="entry name" value="Neutral Protease Domain 2"/>
    <property type="match status" value="1"/>
</dbReference>